<protein>
    <submittedName>
        <fullName evidence="1">Uncharacterized protein</fullName>
    </submittedName>
</protein>
<gene>
    <name evidence="1" type="ORF">MNBD_GAMMA12-1254</name>
</gene>
<accession>A0A3B0XS85</accession>
<dbReference type="AlphaFoldDB" id="A0A3B0XS85"/>
<organism evidence="1">
    <name type="scientific">hydrothermal vent metagenome</name>
    <dbReference type="NCBI Taxonomy" id="652676"/>
    <lineage>
        <taxon>unclassified sequences</taxon>
        <taxon>metagenomes</taxon>
        <taxon>ecological metagenomes</taxon>
    </lineage>
</organism>
<proteinExistence type="predicted"/>
<dbReference type="EMBL" id="UOFL01000010">
    <property type="protein sequence ID" value="VAW71098.1"/>
    <property type="molecule type" value="Genomic_DNA"/>
</dbReference>
<sequence>MSFDLKRLQILIVYITILKRVISKDKLHRKSLILM</sequence>
<name>A0A3B0XS85_9ZZZZ</name>
<evidence type="ECO:0000313" key="1">
    <source>
        <dbReference type="EMBL" id="VAW71098.1"/>
    </source>
</evidence>
<reference evidence="1" key="1">
    <citation type="submission" date="2018-06" db="EMBL/GenBank/DDBJ databases">
        <authorList>
            <person name="Zhirakovskaya E."/>
        </authorList>
    </citation>
    <scope>NUCLEOTIDE SEQUENCE</scope>
</reference>